<dbReference type="STRING" id="62062.ENSHHUP00000065558"/>
<reference evidence="3" key="1">
    <citation type="submission" date="2018-06" db="EMBL/GenBank/DDBJ databases">
        <title>Genome assembly of Danube salmon.</title>
        <authorList>
            <person name="Macqueen D.J."/>
            <person name="Gundappa M.K."/>
        </authorList>
    </citation>
    <scope>NUCLEOTIDE SEQUENCE [LARGE SCALE GENOMIC DNA]</scope>
</reference>
<evidence type="ECO:0000313" key="2">
    <source>
        <dbReference type="Ensembl" id="ENSHHUP00000065558.1"/>
    </source>
</evidence>
<accession>A0A4W5PTP3</accession>
<dbReference type="AlphaFoldDB" id="A0A4W5PTP3"/>
<dbReference type="Proteomes" id="UP000314982">
    <property type="component" value="Unassembled WGS sequence"/>
</dbReference>
<feature type="region of interest" description="Disordered" evidence="1">
    <location>
        <begin position="152"/>
        <end position="207"/>
    </location>
</feature>
<keyword evidence="3" id="KW-1185">Reference proteome</keyword>
<reference evidence="2" key="2">
    <citation type="submission" date="2025-08" db="UniProtKB">
        <authorList>
            <consortium name="Ensembl"/>
        </authorList>
    </citation>
    <scope>IDENTIFICATION</scope>
</reference>
<sequence length="416" mass="45077">MLLSALFVPIGDFSSSRCSPRPLRASLVSSSSASSFRQALSGTRTVLPVSRSPGLPLPEWGQSQNGQRFNPPAPSSLQDHLSERNLHLDLDHLSLQDQDQEQEEDNLDRQEMLNSLRSLRCSAAKKKAKVSLSGSDPDPDSPDSAMKLELALDSPSQTSPTITSPASESGLSSIYSPPNSTLNGTKTSPGNSASSSAKRVPSAKLRSSVSMDVSALQGFTLRDKIIPEVSVIGQRVSYLNGPMEPEEEDRTREYSPPPTRPACREPVKALRPAKGSQIYSNRNSPVADMPEGVVGRGVFGLVILSSRPGIAMSMEQGDCMTRLHSDPPTGIYSHAVPSHLLDPDDSPDAEETREKVRTSRFARNKMRQQGLAQQEGQPALGDRQKADRMRLHLRQGQNDVATEDTAAISKGPMFFP</sequence>
<feature type="region of interest" description="Disordered" evidence="1">
    <location>
        <begin position="341"/>
        <end position="416"/>
    </location>
</feature>
<feature type="region of interest" description="Disordered" evidence="1">
    <location>
        <begin position="127"/>
        <end position="146"/>
    </location>
</feature>
<feature type="compositionally biased region" description="Low complexity" evidence="1">
    <location>
        <begin position="154"/>
        <end position="167"/>
    </location>
</feature>
<evidence type="ECO:0000256" key="1">
    <source>
        <dbReference type="SAM" id="MobiDB-lite"/>
    </source>
</evidence>
<evidence type="ECO:0000313" key="3">
    <source>
        <dbReference type="Proteomes" id="UP000314982"/>
    </source>
</evidence>
<reference evidence="2" key="3">
    <citation type="submission" date="2025-09" db="UniProtKB">
        <authorList>
            <consortium name="Ensembl"/>
        </authorList>
    </citation>
    <scope>IDENTIFICATION</scope>
</reference>
<feature type="compositionally biased region" description="Polar residues" evidence="1">
    <location>
        <begin position="169"/>
        <end position="197"/>
    </location>
</feature>
<name>A0A4W5PTP3_9TELE</name>
<dbReference type="Ensembl" id="ENSHHUT00000067778.1">
    <property type="protein sequence ID" value="ENSHHUP00000065558.1"/>
    <property type="gene ID" value="ENSHHUG00000038712.1"/>
</dbReference>
<feature type="region of interest" description="Disordered" evidence="1">
    <location>
        <begin position="42"/>
        <end position="79"/>
    </location>
</feature>
<protein>
    <submittedName>
        <fullName evidence="2">Uncharacterized protein</fullName>
    </submittedName>
</protein>
<organism evidence="2 3">
    <name type="scientific">Hucho hucho</name>
    <name type="common">huchen</name>
    <dbReference type="NCBI Taxonomy" id="62062"/>
    <lineage>
        <taxon>Eukaryota</taxon>
        <taxon>Metazoa</taxon>
        <taxon>Chordata</taxon>
        <taxon>Craniata</taxon>
        <taxon>Vertebrata</taxon>
        <taxon>Euteleostomi</taxon>
        <taxon>Actinopterygii</taxon>
        <taxon>Neopterygii</taxon>
        <taxon>Teleostei</taxon>
        <taxon>Protacanthopterygii</taxon>
        <taxon>Salmoniformes</taxon>
        <taxon>Salmonidae</taxon>
        <taxon>Salmoninae</taxon>
        <taxon>Hucho</taxon>
    </lineage>
</organism>
<proteinExistence type="predicted"/>
<feature type="region of interest" description="Disordered" evidence="1">
    <location>
        <begin position="241"/>
        <end position="263"/>
    </location>
</feature>